<sequence length="365" mass="38148">VNDAPVGNNDTATTAEDTTVSNIDVLGNDTDVDGDTLTVSGTPTAANGSVTVNPDGSLNYTPNAGFIGTDTIIYTVTDGLLTQTSTVSVTVTAGTPPTGGLFDPTSYPSTNNLPPVTQGLSPELGVSGLESGRSVVNAVREIGDLGYLSDISGSDRVVLRTTEQIESLNPVSGVNDNRAFIIQAVNRVDQSITFEQFVNGRYIEEGKFTANDFTGFSVRWSLAGGDPAQGLDSAMLHVLASDSTIILQIMEIVDGGNQIGVQDYSLTMADGRAVPDWLVKGEKGLVFAELPADIKSIDIKLSIILENGDTMTGLFTIQAGTGEISEMAPDSLPGQSASLFSDQLSQTAQQQNEGFVNLAEALSQN</sequence>
<reference evidence="1" key="1">
    <citation type="submission" date="2018-06" db="EMBL/GenBank/DDBJ databases">
        <authorList>
            <person name="Zhirakovskaya E."/>
        </authorList>
    </citation>
    <scope>NUCLEOTIDE SEQUENCE</scope>
</reference>
<dbReference type="EMBL" id="UOEC01000184">
    <property type="protein sequence ID" value="VAW01262.1"/>
    <property type="molecule type" value="Genomic_DNA"/>
</dbReference>
<accession>A0A3B0SFE7</accession>
<dbReference type="Pfam" id="PF17963">
    <property type="entry name" value="Big_9"/>
    <property type="match status" value="1"/>
</dbReference>
<feature type="non-terminal residue" evidence="1">
    <location>
        <position position="1"/>
    </location>
</feature>
<name>A0A3B0SFE7_9ZZZZ</name>
<dbReference type="AlphaFoldDB" id="A0A3B0SFE7"/>
<evidence type="ECO:0000313" key="1">
    <source>
        <dbReference type="EMBL" id="VAW01262.1"/>
    </source>
</evidence>
<proteinExistence type="predicted"/>
<dbReference type="Gene3D" id="2.60.40.2810">
    <property type="match status" value="1"/>
</dbReference>
<protein>
    <submittedName>
        <fullName evidence="1">T1SS secreted agglutinin RTX</fullName>
    </submittedName>
</protein>
<organism evidence="1">
    <name type="scientific">hydrothermal vent metagenome</name>
    <dbReference type="NCBI Taxonomy" id="652676"/>
    <lineage>
        <taxon>unclassified sequences</taxon>
        <taxon>metagenomes</taxon>
        <taxon>ecological metagenomes</taxon>
    </lineage>
</organism>
<gene>
    <name evidence="1" type="ORF">MNBD_ALPHA08-2379</name>
</gene>